<dbReference type="GO" id="GO:0032153">
    <property type="term" value="C:cell division site"/>
    <property type="evidence" value="ECO:0007669"/>
    <property type="project" value="TreeGrafter"/>
</dbReference>
<keyword evidence="2" id="KW-0328">Glycosyltransferase</keyword>
<feature type="transmembrane region" description="Helical" evidence="17">
    <location>
        <begin position="200"/>
        <end position="219"/>
    </location>
</feature>
<evidence type="ECO:0000256" key="15">
    <source>
        <dbReference type="ARBA" id="ARBA00049902"/>
    </source>
</evidence>
<comment type="function">
    <text evidence="16">Peptidoglycan polymerase that is essential for cell division.</text>
</comment>
<accession>A0A1G8W0K8</accession>
<evidence type="ECO:0000313" key="19">
    <source>
        <dbReference type="Proteomes" id="UP000242700"/>
    </source>
</evidence>
<keyword evidence="18" id="KW-0132">Cell division</keyword>
<feature type="transmembrane region" description="Helical" evidence="17">
    <location>
        <begin position="20"/>
        <end position="43"/>
    </location>
</feature>
<feature type="transmembrane region" description="Helical" evidence="17">
    <location>
        <begin position="177"/>
        <end position="193"/>
    </location>
</feature>
<dbReference type="OrthoDB" id="9768187at2"/>
<evidence type="ECO:0000256" key="3">
    <source>
        <dbReference type="ARBA" id="ARBA00022679"/>
    </source>
</evidence>
<dbReference type="GO" id="GO:0015648">
    <property type="term" value="F:lipid-linked peptidoglycan transporter activity"/>
    <property type="evidence" value="ECO:0007669"/>
    <property type="project" value="TreeGrafter"/>
</dbReference>
<evidence type="ECO:0000256" key="6">
    <source>
        <dbReference type="ARBA" id="ARBA00022984"/>
    </source>
</evidence>
<keyword evidence="3" id="KW-0808">Transferase</keyword>
<keyword evidence="5" id="KW-0133">Cell shape</keyword>
<evidence type="ECO:0000256" key="12">
    <source>
        <dbReference type="ARBA" id="ARBA00041185"/>
    </source>
</evidence>
<dbReference type="GO" id="GO:0051301">
    <property type="term" value="P:cell division"/>
    <property type="evidence" value="ECO:0007669"/>
    <property type="project" value="UniProtKB-KW"/>
</dbReference>
<feature type="transmembrane region" description="Helical" evidence="17">
    <location>
        <begin position="283"/>
        <end position="309"/>
    </location>
</feature>
<evidence type="ECO:0000256" key="2">
    <source>
        <dbReference type="ARBA" id="ARBA00022676"/>
    </source>
</evidence>
<dbReference type="EC" id="2.4.99.28" evidence="14"/>
<feature type="transmembrane region" description="Helical" evidence="17">
    <location>
        <begin position="321"/>
        <end position="346"/>
    </location>
</feature>
<keyword evidence="7 17" id="KW-1133">Transmembrane helix</keyword>
<feature type="transmembrane region" description="Helical" evidence="17">
    <location>
        <begin position="55"/>
        <end position="77"/>
    </location>
</feature>
<evidence type="ECO:0000256" key="1">
    <source>
        <dbReference type="ARBA" id="ARBA00004141"/>
    </source>
</evidence>
<keyword evidence="4 17" id="KW-0812">Transmembrane</keyword>
<organism evidence="18 19">
    <name type="scientific">Jeotgalicoccus aerolatus</name>
    <dbReference type="NCBI Taxonomy" id="709510"/>
    <lineage>
        <taxon>Bacteria</taxon>
        <taxon>Bacillati</taxon>
        <taxon>Bacillota</taxon>
        <taxon>Bacilli</taxon>
        <taxon>Bacillales</taxon>
        <taxon>Staphylococcaceae</taxon>
        <taxon>Jeotgalicoccus</taxon>
    </lineage>
</organism>
<dbReference type="PANTHER" id="PTHR30474">
    <property type="entry name" value="CELL CYCLE PROTEIN"/>
    <property type="match status" value="1"/>
</dbReference>
<sequence length="395" mass="44118">MQFIKNFFHYVKSYSKYVDFLILIAYVALSLIGLVMVYSASMVPAQMNEGNSEHYYIRHLMFIILGFALVFFMTYFMSGNFFKMKGVQLIMLIGIIILLLITMIFGTEVNGQRNWISFGPFGLQSSEFFKVVAILYLAYIYSRREKRISNDDYSSIFPLVFILIVSGLVMINDMGTWMVIAAIILSMFLYVRIPFKILGWSALIGVLAMGMVAGIRYLATGSVLSAYQMHRIDTFFHPFSDPMGTGYQLTNSLIAISNGGLFGTGIGNGVIKLGYLPEPHTDFIMAVIAEELGLIGVLVIIALYLIIIIKALTYAHRSTDTFYRIICIGVAMYITMQVFINIGGISKIIPLTGVPLPLLSYGGSSFLSVSIAIGLLVIAAKHVKQKEIELKNRRI</sequence>
<evidence type="ECO:0000256" key="9">
    <source>
        <dbReference type="ARBA" id="ARBA00032370"/>
    </source>
</evidence>
<evidence type="ECO:0000256" key="5">
    <source>
        <dbReference type="ARBA" id="ARBA00022960"/>
    </source>
</evidence>
<evidence type="ECO:0000256" key="10">
    <source>
        <dbReference type="ARBA" id="ARBA00033270"/>
    </source>
</evidence>
<feature type="transmembrane region" description="Helical" evidence="17">
    <location>
        <begin position="358"/>
        <end position="380"/>
    </location>
</feature>
<keyword evidence="18" id="KW-0131">Cell cycle</keyword>
<comment type="catalytic activity">
    <reaction evidence="15">
        <text>[GlcNAc-(1-&gt;4)-Mur2Ac(oyl-L-Ala-gamma-D-Glu-L-Lys-D-Ala-D-Ala)](n)-di-trans,octa-cis-undecaprenyl diphosphate + beta-D-GlcNAc-(1-&gt;4)-Mur2Ac(oyl-L-Ala-gamma-D-Glu-L-Lys-D-Ala-D-Ala)-di-trans,octa-cis-undecaprenyl diphosphate = [GlcNAc-(1-&gt;4)-Mur2Ac(oyl-L-Ala-gamma-D-Glu-L-Lys-D-Ala-D-Ala)](n+1)-di-trans,octa-cis-undecaprenyl diphosphate + di-trans,octa-cis-undecaprenyl diphosphate + H(+)</text>
        <dbReference type="Rhea" id="RHEA:23708"/>
        <dbReference type="Rhea" id="RHEA-COMP:9602"/>
        <dbReference type="Rhea" id="RHEA-COMP:9603"/>
        <dbReference type="ChEBI" id="CHEBI:15378"/>
        <dbReference type="ChEBI" id="CHEBI:58405"/>
        <dbReference type="ChEBI" id="CHEBI:60033"/>
        <dbReference type="ChEBI" id="CHEBI:78435"/>
        <dbReference type="EC" id="2.4.99.28"/>
    </reaction>
</comment>
<evidence type="ECO:0000256" key="14">
    <source>
        <dbReference type="ARBA" id="ARBA00044770"/>
    </source>
</evidence>
<reference evidence="19" key="1">
    <citation type="submission" date="2016-10" db="EMBL/GenBank/DDBJ databases">
        <authorList>
            <person name="Varghese N."/>
            <person name="Submissions S."/>
        </authorList>
    </citation>
    <scope>NUCLEOTIDE SEQUENCE [LARGE SCALE GENOMIC DNA]</scope>
    <source>
        <strain evidence="19">CGMCC 1.8911</strain>
    </source>
</reference>
<feature type="transmembrane region" description="Helical" evidence="17">
    <location>
        <begin position="89"/>
        <end position="109"/>
    </location>
</feature>
<evidence type="ECO:0000256" key="11">
    <source>
        <dbReference type="ARBA" id="ARBA00038053"/>
    </source>
</evidence>
<evidence type="ECO:0000256" key="8">
    <source>
        <dbReference type="ARBA" id="ARBA00023136"/>
    </source>
</evidence>
<feature type="transmembrane region" description="Helical" evidence="17">
    <location>
        <begin position="153"/>
        <end position="171"/>
    </location>
</feature>
<dbReference type="GO" id="GO:0008360">
    <property type="term" value="P:regulation of cell shape"/>
    <property type="evidence" value="ECO:0007669"/>
    <property type="project" value="UniProtKB-KW"/>
</dbReference>
<evidence type="ECO:0000256" key="7">
    <source>
        <dbReference type="ARBA" id="ARBA00022989"/>
    </source>
</evidence>
<dbReference type="STRING" id="586411.SAMN05216187_10289"/>
<evidence type="ECO:0000256" key="17">
    <source>
        <dbReference type="SAM" id="Phobius"/>
    </source>
</evidence>
<comment type="subcellular location">
    <subcellularLocation>
        <location evidence="1">Membrane</location>
        <topology evidence="1">Multi-pass membrane protein</topology>
    </subcellularLocation>
</comment>
<dbReference type="Pfam" id="PF01098">
    <property type="entry name" value="FTSW_RODA_SPOVE"/>
    <property type="match status" value="1"/>
</dbReference>
<evidence type="ECO:0000256" key="16">
    <source>
        <dbReference type="ARBA" id="ARBA00049966"/>
    </source>
</evidence>
<dbReference type="GO" id="GO:0009252">
    <property type="term" value="P:peptidoglycan biosynthetic process"/>
    <property type="evidence" value="ECO:0007669"/>
    <property type="project" value="UniProtKB-KW"/>
</dbReference>
<dbReference type="AlphaFoldDB" id="A0A1G8W0K8"/>
<name>A0A1G8W0K8_9STAP</name>
<keyword evidence="6" id="KW-0573">Peptidoglycan synthesis</keyword>
<dbReference type="InterPro" id="IPR001182">
    <property type="entry name" value="FtsW/RodA"/>
</dbReference>
<dbReference type="Proteomes" id="UP000242700">
    <property type="component" value="Unassembled WGS sequence"/>
</dbReference>
<gene>
    <name evidence="18" type="ORF">SAMN05216187_10289</name>
</gene>
<evidence type="ECO:0000256" key="13">
    <source>
        <dbReference type="ARBA" id="ARBA00041418"/>
    </source>
</evidence>
<dbReference type="RefSeq" id="WP_092595201.1">
    <property type="nucleotide sequence ID" value="NZ_FNFI01000002.1"/>
</dbReference>
<comment type="similarity">
    <text evidence="11">Belongs to the SEDS family. FtsW subfamily.</text>
</comment>
<evidence type="ECO:0000313" key="18">
    <source>
        <dbReference type="EMBL" id="SDJ71769.1"/>
    </source>
</evidence>
<dbReference type="GO" id="GO:0005886">
    <property type="term" value="C:plasma membrane"/>
    <property type="evidence" value="ECO:0007669"/>
    <property type="project" value="TreeGrafter"/>
</dbReference>
<evidence type="ECO:0000256" key="4">
    <source>
        <dbReference type="ARBA" id="ARBA00022692"/>
    </source>
</evidence>
<proteinExistence type="inferred from homology"/>
<keyword evidence="8 17" id="KW-0472">Membrane</keyword>
<dbReference type="GO" id="GO:0008955">
    <property type="term" value="F:peptidoglycan glycosyltransferase activity"/>
    <property type="evidence" value="ECO:0007669"/>
    <property type="project" value="UniProtKB-EC"/>
</dbReference>
<dbReference type="PANTHER" id="PTHR30474:SF2">
    <property type="entry name" value="PEPTIDOGLYCAN GLYCOSYLTRANSFERASE FTSW-RELATED"/>
    <property type="match status" value="1"/>
</dbReference>
<feature type="transmembrane region" description="Helical" evidence="17">
    <location>
        <begin position="121"/>
        <end position="141"/>
    </location>
</feature>
<protein>
    <recommendedName>
        <fullName evidence="12">Probable peptidoglycan glycosyltransferase FtsW</fullName>
        <ecNumber evidence="14">2.4.99.28</ecNumber>
    </recommendedName>
    <alternativeName>
        <fullName evidence="13">Cell division protein FtsW</fullName>
    </alternativeName>
    <alternativeName>
        <fullName evidence="10">Cell wall polymerase</fullName>
    </alternativeName>
    <alternativeName>
        <fullName evidence="9">Peptidoglycan polymerase</fullName>
    </alternativeName>
</protein>
<dbReference type="EMBL" id="FNFI01000002">
    <property type="protein sequence ID" value="SDJ71769.1"/>
    <property type="molecule type" value="Genomic_DNA"/>
</dbReference>